<organism evidence="9 10">
    <name type="scientific">Lipomyces tetrasporus</name>
    <dbReference type="NCBI Taxonomy" id="54092"/>
    <lineage>
        <taxon>Eukaryota</taxon>
        <taxon>Fungi</taxon>
        <taxon>Dikarya</taxon>
        <taxon>Ascomycota</taxon>
        <taxon>Saccharomycotina</taxon>
        <taxon>Lipomycetes</taxon>
        <taxon>Lipomycetales</taxon>
        <taxon>Lipomycetaceae</taxon>
        <taxon>Lipomyces</taxon>
    </lineage>
</organism>
<dbReference type="SUPFAM" id="SSF57903">
    <property type="entry name" value="FYVE/PHD zinc finger"/>
    <property type="match status" value="1"/>
</dbReference>
<dbReference type="Gene3D" id="1.10.472.30">
    <property type="entry name" value="Transcription elongation factor S-II, central domain"/>
    <property type="match status" value="1"/>
</dbReference>
<dbReference type="EMBL" id="JARPMG010000011">
    <property type="protein sequence ID" value="KAJ8097361.1"/>
    <property type="molecule type" value="Genomic_DNA"/>
</dbReference>
<keyword evidence="6" id="KW-0862">Zinc</keyword>
<accession>A0AAD7VPZ9</accession>
<reference evidence="9" key="1">
    <citation type="submission" date="2023-03" db="EMBL/GenBank/DDBJ databases">
        <title>Near-Complete genome sequence of Lipomyces tetrasporous NRRL Y-64009, an oleaginous yeast capable of growing on lignocellulosic hydrolysates.</title>
        <authorList>
            <consortium name="Lawrence Berkeley National Laboratory"/>
            <person name="Jagtap S.S."/>
            <person name="Liu J.-J."/>
            <person name="Walukiewicz H.E."/>
            <person name="Pangilinan J."/>
            <person name="Lipzen A."/>
            <person name="Ahrendt S."/>
            <person name="Koriabine M."/>
            <person name="Cobaugh K."/>
            <person name="Salamov A."/>
            <person name="Yoshinaga Y."/>
            <person name="Ng V."/>
            <person name="Daum C."/>
            <person name="Grigoriev I.V."/>
            <person name="Slininger P.J."/>
            <person name="Dien B.S."/>
            <person name="Jin Y.-S."/>
            <person name="Rao C.V."/>
        </authorList>
    </citation>
    <scope>NUCLEOTIDE SEQUENCE</scope>
    <source>
        <strain evidence="9">NRRL Y-64009</strain>
    </source>
</reference>
<feature type="compositionally biased region" description="Low complexity" evidence="7">
    <location>
        <begin position="220"/>
        <end position="234"/>
    </location>
</feature>
<dbReference type="InterPro" id="IPR036575">
    <property type="entry name" value="TFIIS_cen_dom_sf"/>
</dbReference>
<name>A0AAD7VPZ9_9ASCO</name>
<feature type="compositionally biased region" description="Polar residues" evidence="7">
    <location>
        <begin position="441"/>
        <end position="463"/>
    </location>
</feature>
<dbReference type="GO" id="GO:0006368">
    <property type="term" value="P:transcription elongation by RNA polymerase II"/>
    <property type="evidence" value="ECO:0007669"/>
    <property type="project" value="TreeGrafter"/>
</dbReference>
<dbReference type="SUPFAM" id="SSF46942">
    <property type="entry name" value="Elongation factor TFIIS domain 2"/>
    <property type="match status" value="1"/>
</dbReference>
<feature type="compositionally biased region" description="Basic residues" evidence="7">
    <location>
        <begin position="45"/>
        <end position="58"/>
    </location>
</feature>
<dbReference type="Pfam" id="PF07500">
    <property type="entry name" value="TFIIS_M"/>
    <property type="match status" value="1"/>
</dbReference>
<evidence type="ECO:0000313" key="9">
    <source>
        <dbReference type="EMBL" id="KAJ8097361.1"/>
    </source>
</evidence>
<comment type="similarity">
    <text evidence="2">Belongs to the BYE1 family.</text>
</comment>
<dbReference type="InterPro" id="IPR011011">
    <property type="entry name" value="Znf_FYVE_PHD"/>
</dbReference>
<feature type="region of interest" description="Disordered" evidence="7">
    <location>
        <begin position="141"/>
        <end position="247"/>
    </location>
</feature>
<dbReference type="AlphaFoldDB" id="A0AAD7VPZ9"/>
<dbReference type="GO" id="GO:0001139">
    <property type="term" value="F:RNA polymerase II complex recruiting activity"/>
    <property type="evidence" value="ECO:0007669"/>
    <property type="project" value="TreeGrafter"/>
</dbReference>
<dbReference type="Pfam" id="PF20826">
    <property type="entry name" value="PHD_5"/>
    <property type="match status" value="1"/>
</dbReference>
<feature type="region of interest" description="Disordered" evidence="7">
    <location>
        <begin position="399"/>
        <end position="551"/>
    </location>
</feature>
<evidence type="ECO:0000256" key="2">
    <source>
        <dbReference type="ARBA" id="ARBA00011050"/>
    </source>
</evidence>
<dbReference type="GO" id="GO:0005634">
    <property type="term" value="C:nucleus"/>
    <property type="evidence" value="ECO:0007669"/>
    <property type="project" value="TreeGrafter"/>
</dbReference>
<evidence type="ECO:0000256" key="6">
    <source>
        <dbReference type="ARBA" id="ARBA00022833"/>
    </source>
</evidence>
<evidence type="ECO:0000313" key="10">
    <source>
        <dbReference type="Proteomes" id="UP001217417"/>
    </source>
</evidence>
<dbReference type="Proteomes" id="UP001217417">
    <property type="component" value="Unassembled WGS sequence"/>
</dbReference>
<feature type="compositionally biased region" description="Basic and acidic residues" evidence="7">
    <location>
        <begin position="148"/>
        <end position="160"/>
    </location>
</feature>
<dbReference type="RefSeq" id="XP_056040811.1">
    <property type="nucleotide sequence ID" value="XM_056185510.1"/>
</dbReference>
<dbReference type="PROSITE" id="PS51321">
    <property type="entry name" value="TFIIS_CENTRAL"/>
    <property type="match status" value="1"/>
</dbReference>
<dbReference type="GO" id="GO:0031564">
    <property type="term" value="P:transcription antitermination"/>
    <property type="evidence" value="ECO:0007669"/>
    <property type="project" value="TreeGrafter"/>
</dbReference>
<dbReference type="InterPro" id="IPR013083">
    <property type="entry name" value="Znf_RING/FYVE/PHD"/>
</dbReference>
<comment type="function">
    <text evidence="1">Negative regulator of transcription elongation.</text>
</comment>
<dbReference type="InterPro" id="IPR012921">
    <property type="entry name" value="SPOC_C"/>
</dbReference>
<dbReference type="SMART" id="SM00510">
    <property type="entry name" value="TFS2M"/>
    <property type="match status" value="1"/>
</dbReference>
<keyword evidence="5" id="KW-0863">Zinc-finger</keyword>
<evidence type="ECO:0000256" key="3">
    <source>
        <dbReference type="ARBA" id="ARBA00021616"/>
    </source>
</evidence>
<feature type="compositionally biased region" description="Polar residues" evidence="7">
    <location>
        <begin position="12"/>
        <end position="23"/>
    </location>
</feature>
<protein>
    <recommendedName>
        <fullName evidence="3">Transcription factor BYE1</fullName>
    </recommendedName>
</protein>
<feature type="region of interest" description="Disordered" evidence="7">
    <location>
        <begin position="1"/>
        <end position="72"/>
    </location>
</feature>
<dbReference type="GO" id="GO:0008270">
    <property type="term" value="F:zinc ion binding"/>
    <property type="evidence" value="ECO:0007669"/>
    <property type="project" value="UniProtKB-KW"/>
</dbReference>
<keyword evidence="10" id="KW-1185">Reference proteome</keyword>
<comment type="caution">
    <text evidence="9">The sequence shown here is derived from an EMBL/GenBank/DDBJ whole genome shotgun (WGS) entry which is preliminary data.</text>
</comment>
<evidence type="ECO:0000256" key="7">
    <source>
        <dbReference type="SAM" id="MobiDB-lite"/>
    </source>
</evidence>
<evidence type="ECO:0000259" key="8">
    <source>
        <dbReference type="PROSITE" id="PS51321"/>
    </source>
</evidence>
<dbReference type="Pfam" id="PF07744">
    <property type="entry name" value="SPOC"/>
    <property type="match status" value="1"/>
</dbReference>
<dbReference type="GO" id="GO:0031440">
    <property type="term" value="P:regulation of mRNA 3'-end processing"/>
    <property type="evidence" value="ECO:0007669"/>
    <property type="project" value="TreeGrafter"/>
</dbReference>
<dbReference type="PANTHER" id="PTHR11477">
    <property type="entry name" value="TRANSCRIPTION FACTOR S-II ZINC FINGER DOMAIN-CONTAINING PROTEIN"/>
    <property type="match status" value="1"/>
</dbReference>
<evidence type="ECO:0000256" key="4">
    <source>
        <dbReference type="ARBA" id="ARBA00022723"/>
    </source>
</evidence>
<dbReference type="PANTHER" id="PTHR11477:SF11">
    <property type="entry name" value="TRANSCRIPTION FACTOR BYE1"/>
    <property type="match status" value="1"/>
</dbReference>
<dbReference type="PROSITE" id="PS01359">
    <property type="entry name" value="ZF_PHD_1"/>
    <property type="match status" value="1"/>
</dbReference>
<dbReference type="CDD" id="cd21538">
    <property type="entry name" value="SPOC_TFIIS"/>
    <property type="match status" value="1"/>
</dbReference>
<feature type="compositionally biased region" description="Basic and acidic residues" evidence="7">
    <location>
        <begin position="191"/>
        <end position="213"/>
    </location>
</feature>
<dbReference type="GO" id="GO:0006362">
    <property type="term" value="P:transcription elongation by RNA polymerase I"/>
    <property type="evidence" value="ECO:0007669"/>
    <property type="project" value="TreeGrafter"/>
</dbReference>
<dbReference type="GeneID" id="80880676"/>
<keyword evidence="4" id="KW-0479">Metal-binding</keyword>
<dbReference type="GO" id="GO:0000977">
    <property type="term" value="F:RNA polymerase II transcription regulatory region sequence-specific DNA binding"/>
    <property type="evidence" value="ECO:0007669"/>
    <property type="project" value="TreeGrafter"/>
</dbReference>
<evidence type="ECO:0000256" key="1">
    <source>
        <dbReference type="ARBA" id="ARBA00002311"/>
    </source>
</evidence>
<feature type="domain" description="TFIIS central" evidence="8">
    <location>
        <begin position="264"/>
        <end position="397"/>
    </location>
</feature>
<dbReference type="Gene3D" id="3.30.40.10">
    <property type="entry name" value="Zinc/RING finger domain, C3HC4 (zinc finger)"/>
    <property type="match status" value="1"/>
</dbReference>
<proteinExistence type="inferred from homology"/>
<dbReference type="InterPro" id="IPR019786">
    <property type="entry name" value="Zinc_finger_PHD-type_CS"/>
</dbReference>
<dbReference type="InterPro" id="IPR003618">
    <property type="entry name" value="TFIIS_cen_dom"/>
</dbReference>
<feature type="compositionally biased region" description="Basic and acidic residues" evidence="7">
    <location>
        <begin position="468"/>
        <end position="478"/>
    </location>
</feature>
<gene>
    <name evidence="9" type="ORF">POJ06DRAFT_214885</name>
</gene>
<sequence length="876" mass="97726">MASTEPRRSSRSTKGQHSQTLTQELEVVDTKRTESTPKNAAGKSERKRPKAKSRRMKKQSMPEEEEDEESYVRCVCGLEVTDPDDDKPLMAQCEECLCWQHPECTMGITVEVDVPDQYFCERCRPDLHEAYFKRIAQEEKPSVLSRPNDPDYKQEADDQSRTVNDLKSGKRKLERSPSVEGPLKVQKKERHGSTFDRTDTSISEKLDQQEDKPQPPPPRTVTSPPLRTVTSPPLSRRKSSASTISKAVPLPSKVDHIDDLADNVRKSVANGILKLLEKAADEAISNDTLRVDEGTTALAIAEQLSLEIEYSMYEQLAIRTEKDVGHKYRDKFRTILFNLKDIKNSVLRQKVLSGDITPEHLVRMTPEEMMNPELQKLAEAVRAESITQSILKKPEAPRIRRTHKGEEFVGDVDPMGTVPETAPEREEEEGLRVKAEAEAQGSPNANDNPHQQRSVSPFTNFEQNHLPDITHPDDEKRARSQSLQLSDAGARNSEDRRSATPSADSEVADNEDFNIDQVWKSVDSPPAGKRSSVTASDLVQPISPPPQGRRQVIDEDIDRLINDDLDHSAMPEDDFDNSYSPMLEPKDPMIWEGLISMAGVSEFMGSAVQVGGPLFDGELRRWQDVIAPSIDIDGRLSKDTAASYLSEVSSTKDLVAVSFTVMDSTSKEQERAFTRLFDYFRGRDRYGVIRNKFPNVKDAYLVPLLPADPRPEYMHMISSISIPRIVTTPMLLGIFVINKTNPLARATAGGYVTNPEMQGESDEYDPTAIPMAPSTSSDAFGHREPWYPPVAREVSSFPSQSLSVATASTAADLPSSGPLKNVTETLLGLALPPNEVALLQKILASRPELTHDPSLINDPNFLINVVQDYQRNHSEG</sequence>
<evidence type="ECO:0000256" key="5">
    <source>
        <dbReference type="ARBA" id="ARBA00022771"/>
    </source>
</evidence>